<proteinExistence type="predicted"/>
<feature type="domain" description="Cadherin-like beta-sandwich-like" evidence="4">
    <location>
        <begin position="531"/>
        <end position="614"/>
    </location>
</feature>
<keyword evidence="6" id="KW-1185">Reference proteome</keyword>
<dbReference type="PANTHER" id="PTHR34512:SF30">
    <property type="entry name" value="OUTER MEMBRANE PROTEIN ASSEMBLY FACTOR BAMB"/>
    <property type="match status" value="1"/>
</dbReference>
<organism evidence="5 6">
    <name type="scientific">Christensenella tenuis</name>
    <dbReference type="NCBI Taxonomy" id="2763033"/>
    <lineage>
        <taxon>Bacteria</taxon>
        <taxon>Bacillati</taxon>
        <taxon>Bacillota</taxon>
        <taxon>Clostridia</taxon>
        <taxon>Christensenellales</taxon>
        <taxon>Christensenellaceae</taxon>
        <taxon>Christensenella</taxon>
    </lineage>
</organism>
<evidence type="ECO:0000256" key="3">
    <source>
        <dbReference type="SAM" id="SignalP"/>
    </source>
</evidence>
<dbReference type="InterPro" id="IPR015943">
    <property type="entry name" value="WD40/YVTN_repeat-like_dom_sf"/>
</dbReference>
<dbReference type="InterPro" id="IPR011047">
    <property type="entry name" value="Quinoprotein_ADH-like_sf"/>
</dbReference>
<feature type="compositionally biased region" description="Low complexity" evidence="1">
    <location>
        <begin position="85"/>
        <end position="104"/>
    </location>
</feature>
<dbReference type="InterPro" id="IPR025883">
    <property type="entry name" value="Cadherin-like_domain"/>
</dbReference>
<dbReference type="Gene3D" id="2.130.10.10">
    <property type="entry name" value="YVTN repeat-like/Quinoprotein amine dehydrogenase"/>
    <property type="match status" value="1"/>
</dbReference>
<dbReference type="PANTHER" id="PTHR34512">
    <property type="entry name" value="CELL SURFACE PROTEIN"/>
    <property type="match status" value="1"/>
</dbReference>
<dbReference type="SUPFAM" id="SSF50998">
    <property type="entry name" value="Quinoprotein alcohol dehydrogenase-like"/>
    <property type="match status" value="1"/>
</dbReference>
<reference evidence="5 6" key="1">
    <citation type="submission" date="2020-08" db="EMBL/GenBank/DDBJ databases">
        <title>Genome public.</title>
        <authorList>
            <person name="Liu C."/>
            <person name="Sun Q."/>
        </authorList>
    </citation>
    <scope>NUCLEOTIDE SEQUENCE [LARGE SCALE GENOMIC DNA]</scope>
    <source>
        <strain evidence="5 6">NSJ-35</strain>
    </source>
</reference>
<evidence type="ECO:0000313" key="6">
    <source>
        <dbReference type="Proteomes" id="UP000606889"/>
    </source>
</evidence>
<feature type="compositionally biased region" description="Polar residues" evidence="1">
    <location>
        <begin position="1829"/>
        <end position="1849"/>
    </location>
</feature>
<dbReference type="Proteomes" id="UP000606889">
    <property type="component" value="Unassembled WGS sequence"/>
</dbReference>
<feature type="region of interest" description="Disordered" evidence="1">
    <location>
        <begin position="41"/>
        <end position="112"/>
    </location>
</feature>
<evidence type="ECO:0000313" key="5">
    <source>
        <dbReference type="EMBL" id="MBC5648136.1"/>
    </source>
</evidence>
<keyword evidence="3" id="KW-0732">Signal</keyword>
<keyword evidence="2" id="KW-0472">Membrane</keyword>
<feature type="region of interest" description="Disordered" evidence="1">
    <location>
        <begin position="1808"/>
        <end position="1857"/>
    </location>
</feature>
<feature type="signal peptide" evidence="3">
    <location>
        <begin position="1"/>
        <end position="28"/>
    </location>
</feature>
<feature type="compositionally biased region" description="Low complexity" evidence="1">
    <location>
        <begin position="59"/>
        <end position="74"/>
    </location>
</feature>
<gene>
    <name evidence="5" type="ORF">H8S18_07275</name>
</gene>
<dbReference type="Gene3D" id="2.60.40.3630">
    <property type="match status" value="1"/>
</dbReference>
<evidence type="ECO:0000256" key="2">
    <source>
        <dbReference type="SAM" id="Phobius"/>
    </source>
</evidence>
<sequence length="1948" mass="210152">MKKKSFRALVVIIVIAMVLQMAPITSFAADSSAGIAETTALPTEEANIPQTDTEPEPSPDASAQPSAEPSSSTEPETEPNLSAEPSAQPSAAVSIAPQSAAASVGESGGDAAASVEPASTAQSAGSFYFMALSGSEIAAKPIKVDYAAGDTIASALTKTKYTFEGLEKNEITKVNEIAGNYARASSEPIEGALDRLDATPEPLSGKLLVFQAGVENFTVSKDLALLAAELVRYENSEDAQRYTVAINLYNGIQKDLATALTDNSFAAERYAALKNAIDAAEGQFEGTPRAVSVTLMHGESELQKSEAQVVFTNQFGTNFTAASGDTIELLPADYTFTASIPALNKQATGKFTVEALEESTAANSPTEQMFDLTFPGDDYWLAAAAFVPNATATDSTTKTLYNPVDSTSLDFFALDTVNNSTARWGIMWSDGTQEFDGGYRTATAVYTSVVDGTTQTCILNRVMSSVGNTPANYLYDFIPEDGSGRSSELIAELVDKENDIVFTQTYTVNFVRQRTLSNLRVLQSGGAAVLAPDFSANTYEYIAQVLEGAQAVDILPSAFGSYEEGYEVFVNGTRVNEGESVHVPLETQGDVGTQKITVQVKHQDGSQSKDYVITPKFLPASEYTFSIPKEAKLEVVTNAGDGIAIPVSTTDEEEGFVQYSLTLMKGMEYQYSVTQNDYYKTTGTFTAEDGGHKRVTVDTKDYVDSIAIRPTSTGDVVCGFASGEEILHELTGTIPDYVGNPYMTVTLAEGETNRTITAEYIAQTTSASYNGKPYTKALSNGKSTLLSNFALAGGLTREGTLVIRQEDGEFTREQHYRFTLERSLHLYDATGVTFTYGGEEALLTPEFERDVFEGYEVLISAQAEELSIRMRQAASIRADGDSPCTITVNGIEAQKAEDYESTAPWYEATIPLDTRKQEETVTIKLAHPSVPVGSESEYTFNVKKAEPVQMTFGITPEDALLTLFDAKEERLWPDEQGVFSLLSGMTYRYTLSKTGYVSQTGTFVADPAVTHMDLVLTPAEPNENIDPTQDVEWNKFRGDNNTGVTERETPTSPEDTELYWAYQSTGMSNVGQPIVLDNYVAVMTGNKLQYLDLVSGELLAEGIMYTSGGVVPVYSDGMIFCPVSSGIQAFNATPRPQTESDVGYTNKDVMVLDSLWVYKDPLGGAGVTPFYVEGGYLYGGWQQVRRDGAFVCLSITDEDPSQTHEEKVPTWRWIRPNGGFYWAGAHVGEEFVVVGGEVSGENDLTCLDAHTGEILDTIPNLFTAENRGCVSYDEGTDRYCLVTKDTFYTVRVDENGKFYDLAQGALGGASTSTPAIYNGRAYIGYSGGGQFQSFTGSGILVLDIETAQPIYAVKTQGYPQSSGLISTAYLDVPHLNPQTGQEETGFVYVYFTENVSPGSISYIIDKPGITQPVLTTSIAGVEAAPRLFTPKGHHAQYNLSSLQVDKYGTLYMKTDRGYIMAIGQKVEGIEITKEPDRTVYLPGEEFDMTGIKVTAKYSNGMERDISDYVTVKDTVLQEGQTTIDVLFPYALYNDETPNDYIDSNPNSTFEKLPRPSVTLPIVVLSSEQGDSVNAVMDLIDQIGTVEFDSASLVRIQKARIAYNATDPVIRKAVSNYQVLLDAEKRYDMLTLASKNRLPASQVTKDASQIIVTSTGDAVLASNEAELLDAVSLNIDEMKAVENGAKIHIIMESTVLERIPGTEEFLANAALQQNKLRSTGYVLDIKVNKEIEGCDKTIIRELLDGASVTVELDVPTEHQAKGRSFYMLNIHGGSVYTLKDQASSDGGKVVFRTGKFSTHVLSYAYLPTNPVNPTNPDETEPGGVIDPATPESNGGSGTLETNIVNRNRTGSDSEENQPEIEALVSGVDETLAVLPPILGTDGAGAAAGQDEINVGGQKEIGGESGAVGEAQKGTAGGNLSLILWITGIAAAVIVAGILIYRKMRSKKSA</sequence>
<dbReference type="RefSeq" id="WP_186857653.1">
    <property type="nucleotide sequence ID" value="NZ_JACOON010000003.1"/>
</dbReference>
<comment type="caution">
    <text evidence="5">The sequence shown here is derived from an EMBL/GenBank/DDBJ whole genome shotgun (WGS) entry which is preliminary data.</text>
</comment>
<feature type="chain" id="PRO_5046814563" evidence="3">
    <location>
        <begin position="29"/>
        <end position="1948"/>
    </location>
</feature>
<keyword evidence="2" id="KW-0812">Transmembrane</keyword>
<dbReference type="Pfam" id="PF12733">
    <property type="entry name" value="Cadherin-like"/>
    <property type="match status" value="1"/>
</dbReference>
<protein>
    <submittedName>
        <fullName evidence="5">Cadherin-like beta sandwich domain-containing protein</fullName>
    </submittedName>
</protein>
<keyword evidence="2" id="KW-1133">Transmembrane helix</keyword>
<evidence type="ECO:0000256" key="1">
    <source>
        <dbReference type="SAM" id="MobiDB-lite"/>
    </source>
</evidence>
<feature type="transmembrane region" description="Helical" evidence="2">
    <location>
        <begin position="1920"/>
        <end position="1939"/>
    </location>
</feature>
<dbReference type="EMBL" id="JACOON010000003">
    <property type="protein sequence ID" value="MBC5648136.1"/>
    <property type="molecule type" value="Genomic_DNA"/>
</dbReference>
<accession>A0ABR7EEF8</accession>
<evidence type="ECO:0000259" key="4">
    <source>
        <dbReference type="Pfam" id="PF12733"/>
    </source>
</evidence>
<name>A0ABR7EEF8_9FIRM</name>